<reference evidence="2 4" key="2">
    <citation type="journal article" date="2014" name="BMC Genomics">
        <title>An improved genome release (version Mt4.0) for the model legume Medicago truncatula.</title>
        <authorList>
            <person name="Tang H."/>
            <person name="Krishnakumar V."/>
            <person name="Bidwell S."/>
            <person name="Rosen B."/>
            <person name="Chan A."/>
            <person name="Zhou S."/>
            <person name="Gentzbittel L."/>
            <person name="Childs K.L."/>
            <person name="Yandell M."/>
            <person name="Gundlach H."/>
            <person name="Mayer K.F."/>
            <person name="Schwartz D.C."/>
            <person name="Town C.D."/>
        </authorList>
    </citation>
    <scope>GENOME REANNOTATION</scope>
    <source>
        <strain evidence="3 4">cv. Jemalong A17</strain>
    </source>
</reference>
<gene>
    <name evidence="2" type="ordered locus">MTR_6g071880</name>
</gene>
<dbReference type="InterPro" id="IPR000157">
    <property type="entry name" value="TIR_dom"/>
</dbReference>
<dbReference type="PANTHER" id="PTHR11017">
    <property type="entry name" value="LEUCINE-RICH REPEAT-CONTAINING PROTEIN"/>
    <property type="match status" value="1"/>
</dbReference>
<dbReference type="EMBL" id="CM001222">
    <property type="protein sequence ID" value="AES76139.1"/>
    <property type="molecule type" value="Genomic_DNA"/>
</dbReference>
<feature type="domain" description="TIR" evidence="1">
    <location>
        <begin position="66"/>
        <end position="165"/>
    </location>
</feature>
<evidence type="ECO:0000313" key="2">
    <source>
        <dbReference type="EMBL" id="AES76139.1"/>
    </source>
</evidence>
<dbReference type="SUPFAM" id="SSF52540">
    <property type="entry name" value="P-loop containing nucleoside triphosphate hydrolases"/>
    <property type="match status" value="1"/>
</dbReference>
<reference evidence="3" key="3">
    <citation type="submission" date="2015-04" db="UniProtKB">
        <authorList>
            <consortium name="EnsemblPlants"/>
        </authorList>
    </citation>
    <scope>IDENTIFICATION</scope>
    <source>
        <strain evidence="3">cv. Jemalong A17</strain>
    </source>
</reference>
<dbReference type="Gene3D" id="3.40.50.300">
    <property type="entry name" value="P-loop containing nucleotide triphosphate hydrolases"/>
    <property type="match status" value="1"/>
</dbReference>
<dbReference type="InterPro" id="IPR035897">
    <property type="entry name" value="Toll_tir_struct_dom_sf"/>
</dbReference>
<name>G7KHV7_MEDTR</name>
<proteinExistence type="predicted"/>
<dbReference type="PANTHER" id="PTHR11017:SF219">
    <property type="entry name" value="ARCHAEAL ATPASE"/>
    <property type="match status" value="1"/>
</dbReference>
<dbReference type="InterPro" id="IPR044974">
    <property type="entry name" value="Disease_R_plants"/>
</dbReference>
<dbReference type="PaxDb" id="3880-AES76139"/>
<dbReference type="EnsemblPlants" id="AES76139">
    <property type="protein sequence ID" value="AES76139"/>
    <property type="gene ID" value="MTR_6g071880"/>
</dbReference>
<dbReference type="Gene3D" id="3.40.50.10140">
    <property type="entry name" value="Toll/interleukin-1 receptor homology (TIR) domain"/>
    <property type="match status" value="1"/>
</dbReference>
<evidence type="ECO:0000313" key="4">
    <source>
        <dbReference type="Proteomes" id="UP000002051"/>
    </source>
</evidence>
<protein>
    <submittedName>
        <fullName evidence="2">Disease resistance protein (TIR-NBS-LRR class), putative</fullName>
    </submittedName>
</protein>
<keyword evidence="4" id="KW-1185">Reference proteome</keyword>
<evidence type="ECO:0000259" key="1">
    <source>
        <dbReference type="Pfam" id="PF01582"/>
    </source>
</evidence>
<dbReference type="SUPFAM" id="SSF52200">
    <property type="entry name" value="Toll/Interleukin receptor TIR domain"/>
    <property type="match status" value="1"/>
</dbReference>
<evidence type="ECO:0000313" key="3">
    <source>
        <dbReference type="EnsemblPlants" id="AES76139"/>
    </source>
</evidence>
<dbReference type="Proteomes" id="UP000002051">
    <property type="component" value="Chromosome 6"/>
</dbReference>
<dbReference type="GO" id="GO:0006952">
    <property type="term" value="P:defense response"/>
    <property type="evidence" value="ECO:0007669"/>
    <property type="project" value="InterPro"/>
</dbReference>
<dbReference type="GO" id="GO:0007165">
    <property type="term" value="P:signal transduction"/>
    <property type="evidence" value="ECO:0007669"/>
    <property type="project" value="InterPro"/>
</dbReference>
<dbReference type="HOGENOM" id="CLU_001561_3_0_1"/>
<accession>G7KHV7</accession>
<dbReference type="Pfam" id="PF01582">
    <property type="entry name" value="TIR"/>
    <property type="match status" value="1"/>
</dbReference>
<dbReference type="AlphaFoldDB" id="G7KHV7"/>
<reference evidence="2 4" key="1">
    <citation type="journal article" date="2011" name="Nature">
        <title>The Medicago genome provides insight into the evolution of rhizobial symbioses.</title>
        <authorList>
            <person name="Young N.D."/>
            <person name="Debelle F."/>
            <person name="Oldroyd G.E."/>
            <person name="Geurts R."/>
            <person name="Cannon S.B."/>
            <person name="Udvardi M.K."/>
            <person name="Benedito V.A."/>
            <person name="Mayer K.F."/>
            <person name="Gouzy J."/>
            <person name="Schoof H."/>
            <person name="Van de Peer Y."/>
            <person name="Proost S."/>
            <person name="Cook D.R."/>
            <person name="Meyers B.C."/>
            <person name="Spannagl M."/>
            <person name="Cheung F."/>
            <person name="De Mita S."/>
            <person name="Krishnakumar V."/>
            <person name="Gundlach H."/>
            <person name="Zhou S."/>
            <person name="Mudge J."/>
            <person name="Bharti A.K."/>
            <person name="Murray J.D."/>
            <person name="Naoumkina M.A."/>
            <person name="Rosen B."/>
            <person name="Silverstein K.A."/>
            <person name="Tang H."/>
            <person name="Rombauts S."/>
            <person name="Zhao P.X."/>
            <person name="Zhou P."/>
            <person name="Barbe V."/>
            <person name="Bardou P."/>
            <person name="Bechner M."/>
            <person name="Bellec A."/>
            <person name="Berger A."/>
            <person name="Berges H."/>
            <person name="Bidwell S."/>
            <person name="Bisseling T."/>
            <person name="Choisne N."/>
            <person name="Couloux A."/>
            <person name="Denny R."/>
            <person name="Deshpande S."/>
            <person name="Dai X."/>
            <person name="Doyle J.J."/>
            <person name="Dudez A.M."/>
            <person name="Farmer A.D."/>
            <person name="Fouteau S."/>
            <person name="Franken C."/>
            <person name="Gibelin C."/>
            <person name="Gish J."/>
            <person name="Goldstein S."/>
            <person name="Gonzalez A.J."/>
            <person name="Green P.J."/>
            <person name="Hallab A."/>
            <person name="Hartog M."/>
            <person name="Hua A."/>
            <person name="Humphray S.J."/>
            <person name="Jeong D.H."/>
            <person name="Jing Y."/>
            <person name="Jocker A."/>
            <person name="Kenton S.M."/>
            <person name="Kim D.J."/>
            <person name="Klee K."/>
            <person name="Lai H."/>
            <person name="Lang C."/>
            <person name="Lin S."/>
            <person name="Macmil S.L."/>
            <person name="Magdelenat G."/>
            <person name="Matthews L."/>
            <person name="McCorrison J."/>
            <person name="Monaghan E.L."/>
            <person name="Mun J.H."/>
            <person name="Najar F.Z."/>
            <person name="Nicholson C."/>
            <person name="Noirot C."/>
            <person name="O'Bleness M."/>
            <person name="Paule C.R."/>
            <person name="Poulain J."/>
            <person name="Prion F."/>
            <person name="Qin B."/>
            <person name="Qu C."/>
            <person name="Retzel E.F."/>
            <person name="Riddle C."/>
            <person name="Sallet E."/>
            <person name="Samain S."/>
            <person name="Samson N."/>
            <person name="Sanders I."/>
            <person name="Saurat O."/>
            <person name="Scarpelli C."/>
            <person name="Schiex T."/>
            <person name="Segurens B."/>
            <person name="Severin A.J."/>
            <person name="Sherrier D.J."/>
            <person name="Shi R."/>
            <person name="Sims S."/>
            <person name="Singer S.R."/>
            <person name="Sinharoy S."/>
            <person name="Sterck L."/>
            <person name="Viollet A."/>
            <person name="Wang B.B."/>
            <person name="Wang K."/>
            <person name="Wang M."/>
            <person name="Wang X."/>
            <person name="Warfsmann J."/>
            <person name="Weissenbach J."/>
            <person name="White D.D."/>
            <person name="White J.D."/>
            <person name="Wiley G.B."/>
            <person name="Wincker P."/>
            <person name="Xing Y."/>
            <person name="Yang L."/>
            <person name="Yao Z."/>
            <person name="Ying F."/>
            <person name="Zhai J."/>
            <person name="Zhou L."/>
            <person name="Zuber A."/>
            <person name="Denarie J."/>
            <person name="Dixon R.A."/>
            <person name="May G.D."/>
            <person name="Schwartz D.C."/>
            <person name="Rogers J."/>
            <person name="Quetier F."/>
            <person name="Town C.D."/>
            <person name="Roe B.A."/>
        </authorList>
    </citation>
    <scope>NUCLEOTIDE SEQUENCE [LARGE SCALE GENOMIC DNA]</scope>
    <source>
        <strain evidence="2">A17</strain>
        <strain evidence="3 4">cv. Jemalong A17</strain>
    </source>
</reference>
<sequence>MAMQSPSSSSSSISYDFSFDAFVSFRGADTRSRASPAISIKLFVTKESEPSLMTRSFREVMKSHLHYASSSFCLDELVHENSRLVLPVFYDVEPSEVRHYNNRYGEALTEFEERFQNNKENMERLQKWKIALNQAYNLSGYHFKEDEYEYEFIKKIVTEIWNKINCGLLEVADHLVVGLDSRLLRVKSGGLGKTTLTRAVYDLIADQFEGLCFLHNVREIQLNMLLSKLIGLEFKFGDVSEGISIIKHRLRQKKV</sequence>
<organism evidence="2 4">
    <name type="scientific">Medicago truncatula</name>
    <name type="common">Barrel medic</name>
    <name type="synonym">Medicago tribuloides</name>
    <dbReference type="NCBI Taxonomy" id="3880"/>
    <lineage>
        <taxon>Eukaryota</taxon>
        <taxon>Viridiplantae</taxon>
        <taxon>Streptophyta</taxon>
        <taxon>Embryophyta</taxon>
        <taxon>Tracheophyta</taxon>
        <taxon>Spermatophyta</taxon>
        <taxon>Magnoliopsida</taxon>
        <taxon>eudicotyledons</taxon>
        <taxon>Gunneridae</taxon>
        <taxon>Pentapetalae</taxon>
        <taxon>rosids</taxon>
        <taxon>fabids</taxon>
        <taxon>Fabales</taxon>
        <taxon>Fabaceae</taxon>
        <taxon>Papilionoideae</taxon>
        <taxon>50 kb inversion clade</taxon>
        <taxon>NPAAA clade</taxon>
        <taxon>Hologalegina</taxon>
        <taxon>IRL clade</taxon>
        <taxon>Trifolieae</taxon>
        <taxon>Medicago</taxon>
    </lineage>
</organism>
<dbReference type="InterPro" id="IPR027417">
    <property type="entry name" value="P-loop_NTPase"/>
</dbReference>